<dbReference type="SUPFAM" id="SSF53474">
    <property type="entry name" value="alpha/beta-Hydrolases"/>
    <property type="match status" value="1"/>
</dbReference>
<accession>A0A7S1AR12</accession>
<name>A0A7S1AR12_NOCSC</name>
<dbReference type="Gene3D" id="3.40.50.1820">
    <property type="entry name" value="alpha/beta hydrolase"/>
    <property type="match status" value="1"/>
</dbReference>
<dbReference type="PANTHER" id="PTHR12277">
    <property type="entry name" value="ALPHA/BETA HYDROLASE DOMAIN-CONTAINING PROTEIN"/>
    <property type="match status" value="1"/>
</dbReference>
<dbReference type="EMBL" id="HBFQ01051789">
    <property type="protein sequence ID" value="CAD8862600.1"/>
    <property type="molecule type" value="Transcribed_RNA"/>
</dbReference>
<evidence type="ECO:0008006" key="3">
    <source>
        <dbReference type="Google" id="ProtNLM"/>
    </source>
</evidence>
<feature type="compositionally biased region" description="Basic and acidic residues" evidence="1">
    <location>
        <begin position="397"/>
        <end position="414"/>
    </location>
</feature>
<dbReference type="PANTHER" id="PTHR12277:SF197">
    <property type="entry name" value="CHROMOSOME UNDETERMINED SCAFFOLD_38, WHOLE GENOME SHOTGUN SEQUENCE"/>
    <property type="match status" value="1"/>
</dbReference>
<reference evidence="2" key="1">
    <citation type="submission" date="2021-01" db="EMBL/GenBank/DDBJ databases">
        <authorList>
            <person name="Corre E."/>
            <person name="Pelletier E."/>
            <person name="Niang G."/>
            <person name="Scheremetjew M."/>
            <person name="Finn R."/>
            <person name="Kale V."/>
            <person name="Holt S."/>
            <person name="Cochrane G."/>
            <person name="Meng A."/>
            <person name="Brown T."/>
            <person name="Cohen L."/>
        </authorList>
    </citation>
    <scope>NUCLEOTIDE SEQUENCE</scope>
</reference>
<proteinExistence type="predicted"/>
<gene>
    <name evidence="2" type="ORF">NSCI0253_LOCUS36955</name>
</gene>
<evidence type="ECO:0000256" key="1">
    <source>
        <dbReference type="SAM" id="MobiDB-lite"/>
    </source>
</evidence>
<sequence length="414" mass="46066">MMRQAGIVTNVLFPCPSPSYTIHSFPGELIWVPMHGTGGDGTTDQSMNSVPCLLLLYESARFIIIYFHGNAEDLGRSHWFCCFLRDQFQVHVLAVEYPGYGVCLGRTDRESVMVNAHAGLRFVTHSLKLPLDRVKLFGRSIGTGPALMLAARYKVAGLVLVSPFINIKDLFQEKVGPFAAFVEEWFSNDKAMVQVQSATLIIHGQRDILIPCSHGRSLFDLCPSRKVFINPEFMEHNTNLTVDHGFLILPMFRFFALPDYSFQELHVPTWAFDKRRSPLYKKPDVQVCSRQKMGQSALDGGSGIMMPAGDLADPCPSLPRHHSSKHRSRFASGRGQSAPMPDALTQPTVLHSGPAPKRGYSFHDLNREEPDSECSICLPARRLDKVNLGCASWASDDVGKADTRGDPMERRSAS</sequence>
<dbReference type="InterPro" id="IPR029058">
    <property type="entry name" value="AB_hydrolase_fold"/>
</dbReference>
<feature type="compositionally biased region" description="Basic residues" evidence="1">
    <location>
        <begin position="319"/>
        <end position="329"/>
    </location>
</feature>
<feature type="region of interest" description="Disordered" evidence="1">
    <location>
        <begin position="316"/>
        <end position="341"/>
    </location>
</feature>
<evidence type="ECO:0000313" key="2">
    <source>
        <dbReference type="EMBL" id="CAD8862600.1"/>
    </source>
</evidence>
<protein>
    <recommendedName>
        <fullName evidence="3">Serine aminopeptidase S33 domain-containing protein</fullName>
    </recommendedName>
</protein>
<organism evidence="2">
    <name type="scientific">Noctiluca scintillans</name>
    <name type="common">Sea sparkle</name>
    <name type="synonym">Red tide dinoflagellate</name>
    <dbReference type="NCBI Taxonomy" id="2966"/>
    <lineage>
        <taxon>Eukaryota</taxon>
        <taxon>Sar</taxon>
        <taxon>Alveolata</taxon>
        <taxon>Dinophyceae</taxon>
        <taxon>Noctilucales</taxon>
        <taxon>Noctilucaceae</taxon>
        <taxon>Noctiluca</taxon>
    </lineage>
</organism>
<dbReference type="AlphaFoldDB" id="A0A7S1AR12"/>
<feature type="region of interest" description="Disordered" evidence="1">
    <location>
        <begin position="395"/>
        <end position="414"/>
    </location>
</feature>